<sequence length="92" mass="10253">MMDIQQVAVKAMMNVFSALIIEDYCPKLDFEDGSLTLWTEDASCEAVLVVNRSRSLFGERVFSVDIVPGEDEPYLAEMVADEMVNIVKGMAN</sequence>
<name>A0A8S5LAN8_9CAUD</name>
<organism evidence="1">
    <name type="scientific">Podoviridae sp. ctNY03</name>
    <dbReference type="NCBI Taxonomy" id="2823558"/>
    <lineage>
        <taxon>Viruses</taxon>
        <taxon>Duplodnaviria</taxon>
        <taxon>Heunggongvirae</taxon>
        <taxon>Uroviricota</taxon>
        <taxon>Caudoviricetes</taxon>
    </lineage>
</organism>
<reference evidence="1" key="1">
    <citation type="journal article" date="2021" name="Proc. Natl. Acad. Sci. U.S.A.">
        <title>A Catalog of Tens of Thousands of Viruses from Human Metagenomes Reveals Hidden Associations with Chronic Diseases.</title>
        <authorList>
            <person name="Tisza M.J."/>
            <person name="Buck C.B."/>
        </authorList>
    </citation>
    <scope>NUCLEOTIDE SEQUENCE</scope>
    <source>
        <strain evidence="1">CtNY03</strain>
    </source>
</reference>
<dbReference type="EMBL" id="BK014666">
    <property type="protein sequence ID" value="DAD67001.1"/>
    <property type="molecule type" value="Genomic_DNA"/>
</dbReference>
<proteinExistence type="predicted"/>
<evidence type="ECO:0000313" key="1">
    <source>
        <dbReference type="EMBL" id="DAD67001.1"/>
    </source>
</evidence>
<accession>A0A8S5LAN8</accession>
<protein>
    <submittedName>
        <fullName evidence="1">Uncharacterized protein</fullName>
    </submittedName>
</protein>